<keyword evidence="4" id="KW-0443">Lipid metabolism</keyword>
<evidence type="ECO:0000256" key="4">
    <source>
        <dbReference type="ARBA" id="ARBA00023098"/>
    </source>
</evidence>
<keyword evidence="2" id="KW-0223">Dioxygenase</keyword>
<evidence type="ECO:0000313" key="7">
    <source>
        <dbReference type="Proteomes" id="UP000824219"/>
    </source>
</evidence>
<organism evidence="6 7">
    <name type="scientific">Hemibagrus wyckioides</name>
    <dbReference type="NCBI Taxonomy" id="337641"/>
    <lineage>
        <taxon>Eukaryota</taxon>
        <taxon>Metazoa</taxon>
        <taxon>Chordata</taxon>
        <taxon>Craniata</taxon>
        <taxon>Vertebrata</taxon>
        <taxon>Euteleostomi</taxon>
        <taxon>Actinopterygii</taxon>
        <taxon>Neopterygii</taxon>
        <taxon>Teleostei</taxon>
        <taxon>Ostariophysi</taxon>
        <taxon>Siluriformes</taxon>
        <taxon>Bagridae</taxon>
        <taxon>Hemibagrus</taxon>
    </lineage>
</organism>
<accession>A0A9D3NZP4</accession>
<gene>
    <name evidence="6" type="ORF">KOW79_006417</name>
</gene>
<dbReference type="Proteomes" id="UP000824219">
    <property type="component" value="Linkage Group LG07"/>
</dbReference>
<evidence type="ECO:0000256" key="2">
    <source>
        <dbReference type="ARBA" id="ARBA00022964"/>
    </source>
</evidence>
<dbReference type="Gene3D" id="1.20.245.10">
    <property type="entry name" value="Lipoxygenase-1, Domain 5"/>
    <property type="match status" value="1"/>
</dbReference>
<dbReference type="GO" id="GO:0016702">
    <property type="term" value="F:oxidoreductase activity, acting on single donors with incorporation of molecular oxygen, incorporation of two atoms of oxygen"/>
    <property type="evidence" value="ECO:0007669"/>
    <property type="project" value="InterPro"/>
</dbReference>
<dbReference type="SUPFAM" id="SSF49723">
    <property type="entry name" value="Lipase/lipooxygenase domain (PLAT/LH2 domain)"/>
    <property type="match status" value="1"/>
</dbReference>
<comment type="caution">
    <text evidence="6">The sequence shown here is derived from an EMBL/GenBank/DDBJ whole genome shotgun (WGS) entry which is preliminary data.</text>
</comment>
<dbReference type="OrthoDB" id="8845326at2759"/>
<proteinExistence type="predicted"/>
<dbReference type="InterPro" id="IPR013819">
    <property type="entry name" value="LipOase_C"/>
</dbReference>
<dbReference type="SUPFAM" id="SSF48484">
    <property type="entry name" value="Lipoxigenase"/>
    <property type="match status" value="1"/>
</dbReference>
<evidence type="ECO:0000256" key="3">
    <source>
        <dbReference type="ARBA" id="ARBA00023002"/>
    </source>
</evidence>
<dbReference type="EMBL" id="JAHKSW010000007">
    <property type="protein sequence ID" value="KAG7330195.1"/>
    <property type="molecule type" value="Genomic_DNA"/>
</dbReference>
<dbReference type="InterPro" id="IPR000907">
    <property type="entry name" value="LipOase"/>
</dbReference>
<dbReference type="GO" id="GO:0034440">
    <property type="term" value="P:lipid oxidation"/>
    <property type="evidence" value="ECO:0007669"/>
    <property type="project" value="InterPro"/>
</dbReference>
<dbReference type="PANTHER" id="PTHR11771">
    <property type="entry name" value="LIPOXYGENASE"/>
    <property type="match status" value="1"/>
</dbReference>
<dbReference type="GO" id="GO:0046872">
    <property type="term" value="F:metal ion binding"/>
    <property type="evidence" value="ECO:0007669"/>
    <property type="project" value="UniProtKB-KW"/>
</dbReference>
<dbReference type="InterPro" id="IPR001024">
    <property type="entry name" value="PLAT/LH2_dom"/>
</dbReference>
<dbReference type="Pfam" id="PF01477">
    <property type="entry name" value="PLAT"/>
    <property type="match status" value="1"/>
</dbReference>
<keyword evidence="7" id="KW-1185">Reference proteome</keyword>
<dbReference type="Pfam" id="PF00305">
    <property type="entry name" value="Lipoxygenase"/>
    <property type="match status" value="1"/>
</dbReference>
<keyword evidence="3" id="KW-0560">Oxidoreductase</keyword>
<sequence length="191" mass="21376">MTTMEYKVTVATGTLEYSGTNNSVYVTLVGENGESERTLLDKPGLDLCRGLPNELKNKQELITVLSVVIFTTTAQQAATNNGQFDFCSFVPNTPCTMLQPLPTDKDSVTMELIMNTLPDISQSCVQMAITWHLGRVQPDAIPLAQYEEQFFTEPADQKIIDDFKQDLKDIEEEILQQNKGLEPPYLYLCPS</sequence>
<name>A0A9D3NZP4_9TELE</name>
<dbReference type="PROSITE" id="PS51393">
    <property type="entry name" value="LIPOXYGENASE_3"/>
    <property type="match status" value="1"/>
</dbReference>
<protein>
    <recommendedName>
        <fullName evidence="5">Lipoxygenase domain-containing protein</fullName>
    </recommendedName>
</protein>
<dbReference type="InterPro" id="IPR036392">
    <property type="entry name" value="PLAT/LH2_dom_sf"/>
</dbReference>
<evidence type="ECO:0000259" key="5">
    <source>
        <dbReference type="PROSITE" id="PS51393"/>
    </source>
</evidence>
<feature type="domain" description="Lipoxygenase" evidence="5">
    <location>
        <begin position="49"/>
        <end position="191"/>
    </location>
</feature>
<evidence type="ECO:0000256" key="1">
    <source>
        <dbReference type="ARBA" id="ARBA00022723"/>
    </source>
</evidence>
<dbReference type="AlphaFoldDB" id="A0A9D3NZP4"/>
<reference evidence="6 7" key="1">
    <citation type="submission" date="2021-06" db="EMBL/GenBank/DDBJ databases">
        <title>Chromosome-level genome assembly of the red-tail catfish (Hemibagrus wyckioides).</title>
        <authorList>
            <person name="Shao F."/>
        </authorList>
    </citation>
    <scope>NUCLEOTIDE SEQUENCE [LARGE SCALE GENOMIC DNA]</scope>
    <source>
        <strain evidence="6">EC202008001</strain>
        <tissue evidence="6">Blood</tissue>
    </source>
</reference>
<evidence type="ECO:0000313" key="6">
    <source>
        <dbReference type="EMBL" id="KAG7330195.1"/>
    </source>
</evidence>
<dbReference type="InterPro" id="IPR036226">
    <property type="entry name" value="LipOase_C_sf"/>
</dbReference>
<keyword evidence="1" id="KW-0479">Metal-binding</keyword>